<dbReference type="RefSeq" id="WP_145391627.1">
    <property type="nucleotide sequence ID" value="NZ_CP037423.1"/>
</dbReference>
<reference evidence="1 2" key="1">
    <citation type="submission" date="2019-03" db="EMBL/GenBank/DDBJ databases">
        <title>Deep-cultivation of Planctomycetes and their phenomic and genomic characterization uncovers novel biology.</title>
        <authorList>
            <person name="Wiegand S."/>
            <person name="Jogler M."/>
            <person name="Boedeker C."/>
            <person name="Pinto D."/>
            <person name="Vollmers J."/>
            <person name="Rivas-Marin E."/>
            <person name="Kohn T."/>
            <person name="Peeters S.H."/>
            <person name="Heuer A."/>
            <person name="Rast P."/>
            <person name="Oberbeckmann S."/>
            <person name="Bunk B."/>
            <person name="Jeske O."/>
            <person name="Meyerdierks A."/>
            <person name="Storesund J.E."/>
            <person name="Kallscheuer N."/>
            <person name="Luecker S."/>
            <person name="Lage O.M."/>
            <person name="Pohl T."/>
            <person name="Merkel B.J."/>
            <person name="Hornburger P."/>
            <person name="Mueller R.-W."/>
            <person name="Bruemmer F."/>
            <person name="Labrenz M."/>
            <person name="Spormann A.M."/>
            <person name="Op den Camp H."/>
            <person name="Overmann J."/>
            <person name="Amann R."/>
            <person name="Jetten M.S.M."/>
            <person name="Mascher T."/>
            <person name="Medema M.H."/>
            <person name="Devos D.P."/>
            <person name="Kaster A.-K."/>
            <person name="Ovreas L."/>
            <person name="Rohde M."/>
            <person name="Galperin M.Y."/>
            <person name="Jogler C."/>
        </authorList>
    </citation>
    <scope>NUCLEOTIDE SEQUENCE [LARGE SCALE GENOMIC DNA]</scope>
    <source>
        <strain evidence="1 2">Enr13</strain>
    </source>
</reference>
<dbReference type="GO" id="GO:0004803">
    <property type="term" value="F:transposase activity"/>
    <property type="evidence" value="ECO:0007669"/>
    <property type="project" value="InterPro"/>
</dbReference>
<keyword evidence="2" id="KW-1185">Reference proteome</keyword>
<gene>
    <name evidence="1" type="ORF">Enr13x_74230</name>
</gene>
<evidence type="ECO:0000313" key="1">
    <source>
        <dbReference type="EMBL" id="QDV47513.1"/>
    </source>
</evidence>
<evidence type="ECO:0008006" key="3">
    <source>
        <dbReference type="Google" id="ProtNLM"/>
    </source>
</evidence>
<dbReference type="GO" id="GO:0006313">
    <property type="term" value="P:DNA transposition"/>
    <property type="evidence" value="ECO:0007669"/>
    <property type="project" value="InterPro"/>
</dbReference>
<proteinExistence type="predicted"/>
<dbReference type="Pfam" id="PF01527">
    <property type="entry name" value="HTH_Tnp_1"/>
    <property type="match status" value="1"/>
</dbReference>
<accession>A0A518I336</accession>
<dbReference type="OrthoDB" id="8757337at2"/>
<dbReference type="InterPro" id="IPR002514">
    <property type="entry name" value="Transposase_8"/>
</dbReference>
<organism evidence="1 2">
    <name type="scientific">Stieleria neptunia</name>
    <dbReference type="NCBI Taxonomy" id="2527979"/>
    <lineage>
        <taxon>Bacteria</taxon>
        <taxon>Pseudomonadati</taxon>
        <taxon>Planctomycetota</taxon>
        <taxon>Planctomycetia</taxon>
        <taxon>Pirellulales</taxon>
        <taxon>Pirellulaceae</taxon>
        <taxon>Stieleria</taxon>
    </lineage>
</organism>
<protein>
    <recommendedName>
        <fullName evidence="3">Transposase</fullName>
    </recommendedName>
</protein>
<name>A0A518I336_9BACT</name>
<dbReference type="AlphaFoldDB" id="A0A518I336"/>
<evidence type="ECO:0000313" key="2">
    <source>
        <dbReference type="Proteomes" id="UP000319004"/>
    </source>
</evidence>
<dbReference type="Proteomes" id="UP000319004">
    <property type="component" value="Chromosome"/>
</dbReference>
<dbReference type="NCBIfam" id="NF047593">
    <property type="entry name" value="IS66_ISAeme5_TnpA"/>
    <property type="match status" value="1"/>
</dbReference>
<dbReference type="GO" id="GO:0003677">
    <property type="term" value="F:DNA binding"/>
    <property type="evidence" value="ECO:0007669"/>
    <property type="project" value="InterPro"/>
</dbReference>
<sequence length="118" mass="13490">MVRLPDPAVRQRWSRLIQLHEQSDLAVSEFCDLHGVSTASFYRWRQRLQGDADQSDAFLAVQIEQPRPQIGGTTVRFPCGTQIELASCDANSLMIIVDRLAPHPKWAKTLFRTSRLDR</sequence>
<dbReference type="KEGG" id="snep:Enr13x_74230"/>
<dbReference type="EMBL" id="CP037423">
    <property type="protein sequence ID" value="QDV47513.1"/>
    <property type="molecule type" value="Genomic_DNA"/>
</dbReference>